<keyword evidence="2" id="KW-1185">Reference proteome</keyword>
<feature type="non-terminal residue" evidence="1">
    <location>
        <position position="123"/>
    </location>
</feature>
<accession>A0ABN8MND3</accession>
<sequence length="123" mass="14408">MCSFLAEREALHQIKIYARRHDYESFGIVENKTFGRRETLSWLSCQLQFASGPESLVLLEDCRREREKCYFEGKIIEIWDDSGVTAEIEADEDQTIPVTNDFEALEEKQKRTKEMKKTAKPQV</sequence>
<proteinExistence type="predicted"/>
<dbReference type="Proteomes" id="UP001159405">
    <property type="component" value="Unassembled WGS sequence"/>
</dbReference>
<comment type="caution">
    <text evidence="1">The sequence shown here is derived from an EMBL/GenBank/DDBJ whole genome shotgun (WGS) entry which is preliminary data.</text>
</comment>
<dbReference type="EMBL" id="CALNXK010000001">
    <property type="protein sequence ID" value="CAH3032223.1"/>
    <property type="molecule type" value="Genomic_DNA"/>
</dbReference>
<gene>
    <name evidence="1" type="ORF">PLOB_00000079</name>
</gene>
<protein>
    <submittedName>
        <fullName evidence="1">Uncharacterized protein</fullName>
    </submittedName>
</protein>
<evidence type="ECO:0000313" key="1">
    <source>
        <dbReference type="EMBL" id="CAH3032223.1"/>
    </source>
</evidence>
<reference evidence="1 2" key="1">
    <citation type="submission" date="2022-05" db="EMBL/GenBank/DDBJ databases">
        <authorList>
            <consortium name="Genoscope - CEA"/>
            <person name="William W."/>
        </authorList>
    </citation>
    <scope>NUCLEOTIDE SEQUENCE [LARGE SCALE GENOMIC DNA]</scope>
</reference>
<name>A0ABN8MND3_9CNID</name>
<evidence type="ECO:0000313" key="2">
    <source>
        <dbReference type="Proteomes" id="UP001159405"/>
    </source>
</evidence>
<organism evidence="1 2">
    <name type="scientific">Porites lobata</name>
    <dbReference type="NCBI Taxonomy" id="104759"/>
    <lineage>
        <taxon>Eukaryota</taxon>
        <taxon>Metazoa</taxon>
        <taxon>Cnidaria</taxon>
        <taxon>Anthozoa</taxon>
        <taxon>Hexacorallia</taxon>
        <taxon>Scleractinia</taxon>
        <taxon>Fungiina</taxon>
        <taxon>Poritidae</taxon>
        <taxon>Porites</taxon>
    </lineage>
</organism>